<dbReference type="Proteomes" id="UP001152797">
    <property type="component" value="Unassembled WGS sequence"/>
</dbReference>
<accession>A0A9P1M3V9</accession>
<reference evidence="1" key="1">
    <citation type="submission" date="2022-10" db="EMBL/GenBank/DDBJ databases">
        <authorList>
            <person name="Chen Y."/>
            <person name="Dougan E. K."/>
            <person name="Chan C."/>
            <person name="Rhodes N."/>
            <person name="Thang M."/>
        </authorList>
    </citation>
    <scope>NUCLEOTIDE SEQUENCE</scope>
</reference>
<sequence length="211" mass="24169">MKCFQCCRLCTKSPAKDSGIDSETETESESSIIDEEIENHRQTWDSLYFPIDVLCGTSGTAVSEEEEVDLEVLLGTWKCVDTWGLDEFLRTNGVGMLQRKLAANAKWPNWDFIRTERGIRFVNHSMLGDLVEEIDLTEEYASKDGQGNLAKCRAEWLTVRDGTGMLRTRKMGDLGDWIEERKVTDDRLEFVLTQQKNGSKWGRSFVRLEAR</sequence>
<evidence type="ECO:0000313" key="3">
    <source>
        <dbReference type="Proteomes" id="UP001152797"/>
    </source>
</evidence>
<name>A0A9P1M3V9_9DINO</name>
<dbReference type="Gene3D" id="2.40.128.20">
    <property type="match status" value="1"/>
</dbReference>
<comment type="caution">
    <text evidence="1">The sequence shown here is derived from an EMBL/GenBank/DDBJ whole genome shotgun (WGS) entry which is preliminary data.</text>
</comment>
<reference evidence="2 3" key="2">
    <citation type="submission" date="2024-05" db="EMBL/GenBank/DDBJ databases">
        <authorList>
            <person name="Chen Y."/>
            <person name="Shah S."/>
            <person name="Dougan E. K."/>
            <person name="Thang M."/>
            <person name="Chan C."/>
        </authorList>
    </citation>
    <scope>NUCLEOTIDE SEQUENCE [LARGE SCALE GENOMIC DNA]</scope>
</reference>
<keyword evidence="3" id="KW-1185">Reference proteome</keyword>
<dbReference type="EMBL" id="CAMXCT020006706">
    <property type="protein sequence ID" value="CAL1172029.1"/>
    <property type="molecule type" value="Genomic_DNA"/>
</dbReference>
<protein>
    <submittedName>
        <fullName evidence="2">Phenylalanine--tRNA ligase</fullName>
    </submittedName>
</protein>
<evidence type="ECO:0000313" key="2">
    <source>
        <dbReference type="EMBL" id="CAL4805966.1"/>
    </source>
</evidence>
<dbReference type="EMBL" id="CAMXCT010006706">
    <property type="protein sequence ID" value="CAI4018654.1"/>
    <property type="molecule type" value="Genomic_DNA"/>
</dbReference>
<dbReference type="AlphaFoldDB" id="A0A9P1M3V9"/>
<proteinExistence type="predicted"/>
<dbReference type="OrthoDB" id="431745at2759"/>
<gene>
    <name evidence="1" type="ORF">C1SCF055_LOCUS43205</name>
</gene>
<dbReference type="SUPFAM" id="SSF50814">
    <property type="entry name" value="Lipocalins"/>
    <property type="match status" value="1"/>
</dbReference>
<dbReference type="EMBL" id="CAMXCT030006706">
    <property type="protein sequence ID" value="CAL4805966.1"/>
    <property type="molecule type" value="Genomic_DNA"/>
</dbReference>
<dbReference type="GO" id="GO:0016874">
    <property type="term" value="F:ligase activity"/>
    <property type="evidence" value="ECO:0007669"/>
    <property type="project" value="UniProtKB-KW"/>
</dbReference>
<keyword evidence="2" id="KW-0436">Ligase</keyword>
<organism evidence="1">
    <name type="scientific">Cladocopium goreaui</name>
    <dbReference type="NCBI Taxonomy" id="2562237"/>
    <lineage>
        <taxon>Eukaryota</taxon>
        <taxon>Sar</taxon>
        <taxon>Alveolata</taxon>
        <taxon>Dinophyceae</taxon>
        <taxon>Suessiales</taxon>
        <taxon>Symbiodiniaceae</taxon>
        <taxon>Cladocopium</taxon>
    </lineage>
</organism>
<dbReference type="InterPro" id="IPR012674">
    <property type="entry name" value="Calycin"/>
</dbReference>
<evidence type="ECO:0000313" key="1">
    <source>
        <dbReference type="EMBL" id="CAI4018654.1"/>
    </source>
</evidence>